<comment type="caution">
    <text evidence="1">The sequence shown here is derived from an EMBL/GenBank/DDBJ whole genome shotgun (WGS) entry which is preliminary data.</text>
</comment>
<dbReference type="EMBL" id="CAXITT010000315">
    <property type="protein sequence ID" value="CAL1538870.1"/>
    <property type="molecule type" value="Genomic_DNA"/>
</dbReference>
<evidence type="ECO:0000313" key="1">
    <source>
        <dbReference type="EMBL" id="CAL1538870.1"/>
    </source>
</evidence>
<accession>A0AAV2I3K2</accession>
<evidence type="ECO:0000313" key="2">
    <source>
        <dbReference type="Proteomes" id="UP001497497"/>
    </source>
</evidence>
<protein>
    <submittedName>
        <fullName evidence="1">Uncharacterized protein</fullName>
    </submittedName>
</protein>
<gene>
    <name evidence="1" type="ORF">GSLYS_00012691001</name>
</gene>
<keyword evidence="2" id="KW-1185">Reference proteome</keyword>
<dbReference type="AlphaFoldDB" id="A0AAV2I3K2"/>
<organism evidence="1 2">
    <name type="scientific">Lymnaea stagnalis</name>
    <name type="common">Great pond snail</name>
    <name type="synonym">Helix stagnalis</name>
    <dbReference type="NCBI Taxonomy" id="6523"/>
    <lineage>
        <taxon>Eukaryota</taxon>
        <taxon>Metazoa</taxon>
        <taxon>Spiralia</taxon>
        <taxon>Lophotrochozoa</taxon>
        <taxon>Mollusca</taxon>
        <taxon>Gastropoda</taxon>
        <taxon>Heterobranchia</taxon>
        <taxon>Euthyneura</taxon>
        <taxon>Panpulmonata</taxon>
        <taxon>Hygrophila</taxon>
        <taxon>Lymnaeoidea</taxon>
        <taxon>Lymnaeidae</taxon>
        <taxon>Lymnaea</taxon>
    </lineage>
</organism>
<proteinExistence type="predicted"/>
<sequence>METVVFAADVRISFNDFRSTMVANTDSKTIITTSPDTYEALSLQEFTRSQSSMFC</sequence>
<dbReference type="Proteomes" id="UP001497497">
    <property type="component" value="Unassembled WGS sequence"/>
</dbReference>
<feature type="non-terminal residue" evidence="1">
    <location>
        <position position="55"/>
    </location>
</feature>
<name>A0AAV2I3K2_LYMST</name>
<reference evidence="1 2" key="1">
    <citation type="submission" date="2024-04" db="EMBL/GenBank/DDBJ databases">
        <authorList>
            <consortium name="Genoscope - CEA"/>
            <person name="William W."/>
        </authorList>
    </citation>
    <scope>NUCLEOTIDE SEQUENCE [LARGE SCALE GENOMIC DNA]</scope>
</reference>